<gene>
    <name evidence="11" type="ORF">SDC9_194064</name>
</gene>
<evidence type="ECO:0000256" key="4">
    <source>
        <dbReference type="ARBA" id="ARBA00022630"/>
    </source>
</evidence>
<sequence length="94" mass="10160">MGTIIDQEVYGANAQKASEEVSARIKELDGLWTINSPGGDINKLNDNAGRGYVELNPETISLLKDARRISDLSGGAAFDITVAPLLKAWGIWCR</sequence>
<dbReference type="GO" id="GO:0046872">
    <property type="term" value="F:metal ion binding"/>
    <property type="evidence" value="ECO:0007669"/>
    <property type="project" value="UniProtKB-KW"/>
</dbReference>
<keyword evidence="6" id="KW-0479">Metal-binding</keyword>
<keyword evidence="7" id="KW-0274">FAD</keyword>
<evidence type="ECO:0000256" key="3">
    <source>
        <dbReference type="ARBA" id="ARBA00016337"/>
    </source>
</evidence>
<dbReference type="EC" id="2.7.1.180" evidence="2"/>
<proteinExistence type="predicted"/>
<organism evidence="11">
    <name type="scientific">bioreactor metagenome</name>
    <dbReference type="NCBI Taxonomy" id="1076179"/>
    <lineage>
        <taxon>unclassified sequences</taxon>
        <taxon>metagenomes</taxon>
        <taxon>ecological metagenomes</taxon>
    </lineage>
</organism>
<dbReference type="InterPro" id="IPR024932">
    <property type="entry name" value="ApbE"/>
</dbReference>
<dbReference type="EMBL" id="VSSQ01107178">
    <property type="protein sequence ID" value="MPN46478.1"/>
    <property type="molecule type" value="Genomic_DNA"/>
</dbReference>
<evidence type="ECO:0000256" key="7">
    <source>
        <dbReference type="ARBA" id="ARBA00022827"/>
    </source>
</evidence>
<evidence type="ECO:0000256" key="9">
    <source>
        <dbReference type="ARBA" id="ARBA00031306"/>
    </source>
</evidence>
<evidence type="ECO:0000256" key="8">
    <source>
        <dbReference type="ARBA" id="ARBA00022842"/>
    </source>
</evidence>
<keyword evidence="4" id="KW-0285">Flavoprotein</keyword>
<dbReference type="AlphaFoldDB" id="A0A645I5F4"/>
<evidence type="ECO:0000256" key="5">
    <source>
        <dbReference type="ARBA" id="ARBA00022679"/>
    </source>
</evidence>
<keyword evidence="5" id="KW-0808">Transferase</keyword>
<reference evidence="11" key="1">
    <citation type="submission" date="2019-08" db="EMBL/GenBank/DDBJ databases">
        <authorList>
            <person name="Kucharzyk K."/>
            <person name="Murdoch R.W."/>
            <person name="Higgins S."/>
            <person name="Loffler F."/>
        </authorList>
    </citation>
    <scope>NUCLEOTIDE SEQUENCE</scope>
</reference>
<evidence type="ECO:0000313" key="11">
    <source>
        <dbReference type="EMBL" id="MPN46478.1"/>
    </source>
</evidence>
<dbReference type="Pfam" id="PF02424">
    <property type="entry name" value="ApbE"/>
    <property type="match status" value="1"/>
</dbReference>
<dbReference type="InterPro" id="IPR003374">
    <property type="entry name" value="ApbE-like_sf"/>
</dbReference>
<evidence type="ECO:0000256" key="10">
    <source>
        <dbReference type="ARBA" id="ARBA00048540"/>
    </source>
</evidence>
<keyword evidence="8" id="KW-0460">Magnesium</keyword>
<dbReference type="SUPFAM" id="SSF143631">
    <property type="entry name" value="ApbE-like"/>
    <property type="match status" value="1"/>
</dbReference>
<evidence type="ECO:0000256" key="2">
    <source>
        <dbReference type="ARBA" id="ARBA00011955"/>
    </source>
</evidence>
<evidence type="ECO:0000256" key="6">
    <source>
        <dbReference type="ARBA" id="ARBA00022723"/>
    </source>
</evidence>
<dbReference type="PANTHER" id="PTHR30040">
    <property type="entry name" value="THIAMINE BIOSYNTHESIS LIPOPROTEIN APBE"/>
    <property type="match status" value="1"/>
</dbReference>
<dbReference type="GO" id="GO:0016740">
    <property type="term" value="F:transferase activity"/>
    <property type="evidence" value="ECO:0007669"/>
    <property type="project" value="UniProtKB-KW"/>
</dbReference>
<evidence type="ECO:0000256" key="1">
    <source>
        <dbReference type="ARBA" id="ARBA00001946"/>
    </source>
</evidence>
<comment type="cofactor">
    <cofactor evidence="1">
        <name>Mg(2+)</name>
        <dbReference type="ChEBI" id="CHEBI:18420"/>
    </cofactor>
</comment>
<dbReference type="PANTHER" id="PTHR30040:SF2">
    <property type="entry name" value="FAD:PROTEIN FMN TRANSFERASE"/>
    <property type="match status" value="1"/>
</dbReference>
<protein>
    <recommendedName>
        <fullName evidence="3">FAD:protein FMN transferase</fullName>
        <ecNumber evidence="2">2.7.1.180</ecNumber>
    </recommendedName>
    <alternativeName>
        <fullName evidence="9">Flavin transferase</fullName>
    </alternativeName>
</protein>
<dbReference type="Gene3D" id="3.10.520.10">
    <property type="entry name" value="ApbE-like domains"/>
    <property type="match status" value="1"/>
</dbReference>
<name>A0A645I5F4_9ZZZZ</name>
<comment type="catalytic activity">
    <reaction evidence="10">
        <text>L-threonyl-[protein] + FAD = FMN-L-threonyl-[protein] + AMP + H(+)</text>
        <dbReference type="Rhea" id="RHEA:36847"/>
        <dbReference type="Rhea" id="RHEA-COMP:11060"/>
        <dbReference type="Rhea" id="RHEA-COMP:11061"/>
        <dbReference type="ChEBI" id="CHEBI:15378"/>
        <dbReference type="ChEBI" id="CHEBI:30013"/>
        <dbReference type="ChEBI" id="CHEBI:57692"/>
        <dbReference type="ChEBI" id="CHEBI:74257"/>
        <dbReference type="ChEBI" id="CHEBI:456215"/>
        <dbReference type="EC" id="2.7.1.180"/>
    </reaction>
</comment>
<accession>A0A645I5F4</accession>
<comment type="caution">
    <text evidence="11">The sequence shown here is derived from an EMBL/GenBank/DDBJ whole genome shotgun (WGS) entry which is preliminary data.</text>
</comment>